<evidence type="ECO:0000313" key="2">
    <source>
        <dbReference type="Proteomes" id="UP000016480"/>
    </source>
</evidence>
<sequence length="37" mass="4250">MIKQPISKPLTWSFLLNNRLQNPSYFRAGKARLSVSS</sequence>
<comment type="caution">
    <text evidence="1">The sequence shown here is derived from an EMBL/GenBank/DDBJ whole genome shotgun (WGS) entry which is preliminary data.</text>
</comment>
<dbReference type="Proteomes" id="UP000016480">
    <property type="component" value="Unassembled WGS sequence"/>
</dbReference>
<dbReference type="AlphaFoldDB" id="A0A8T0C1A7"/>
<reference evidence="1 2" key="1">
    <citation type="journal article" date="2012" name="J. Bacteriol.">
        <title>Genome sequence of the cycloprodigiosin-producing bacterial strain Pseudoalteromonas rubra ATCC 29570(T).</title>
        <authorList>
            <person name="Xie B.B."/>
            <person name="Shu Y.L."/>
            <person name="Qin Q.L."/>
            <person name="Rong J.C."/>
            <person name="Zhang X.Y."/>
            <person name="Chen X.L."/>
            <person name="Zhou B.C."/>
            <person name="Zhang Y.Z."/>
        </authorList>
    </citation>
    <scope>NUCLEOTIDE SEQUENCE [LARGE SCALE GENOMIC DNA]</scope>
    <source>
        <strain evidence="1 2">DSM 6842</strain>
    </source>
</reference>
<name>A0A8T0C1A7_9GAMM</name>
<dbReference type="EMBL" id="AHCD03000044">
    <property type="protein sequence ID" value="KAF7781097.1"/>
    <property type="molecule type" value="Genomic_DNA"/>
</dbReference>
<evidence type="ECO:0000313" key="1">
    <source>
        <dbReference type="EMBL" id="KAF7781097.1"/>
    </source>
</evidence>
<protein>
    <submittedName>
        <fullName evidence="1">Uncharacterized protein</fullName>
    </submittedName>
</protein>
<proteinExistence type="predicted"/>
<accession>A0A8T0C1A7</accession>
<organism evidence="1 2">
    <name type="scientific">Pseudoalteromonas rubra</name>
    <dbReference type="NCBI Taxonomy" id="43658"/>
    <lineage>
        <taxon>Bacteria</taxon>
        <taxon>Pseudomonadati</taxon>
        <taxon>Pseudomonadota</taxon>
        <taxon>Gammaproteobacteria</taxon>
        <taxon>Alteromonadales</taxon>
        <taxon>Pseudoalteromonadaceae</taxon>
        <taxon>Pseudoalteromonas</taxon>
    </lineage>
</organism>
<gene>
    <name evidence="1" type="ORF">PRUB_b0212</name>
</gene>